<protein>
    <submittedName>
        <fullName evidence="1">Uncharacterized protein</fullName>
    </submittedName>
</protein>
<evidence type="ECO:0000313" key="2">
    <source>
        <dbReference type="Proteomes" id="UP000319313"/>
    </source>
</evidence>
<evidence type="ECO:0000313" key="1">
    <source>
        <dbReference type="EMBL" id="TRU23090.1"/>
    </source>
</evidence>
<proteinExistence type="predicted"/>
<dbReference type="AlphaFoldDB" id="A0A552DLJ5"/>
<accession>A0A552DLJ5</accession>
<sequence length="62" mass="7065">MLPYTKSVFNPVINCRSNFKNPVMNCFPPIPYPPSPIPHPLSPIPHPFSPILFKQDLVLPRL</sequence>
<gene>
    <name evidence="1" type="ORF">EWV81_16955</name>
</gene>
<name>A0A552DLJ5_MICAE</name>
<organism evidence="1 2">
    <name type="scientific">Microcystis aeruginosa Ma_SC_T_19800800_S464</name>
    <dbReference type="NCBI Taxonomy" id="2486257"/>
    <lineage>
        <taxon>Bacteria</taxon>
        <taxon>Bacillati</taxon>
        <taxon>Cyanobacteriota</taxon>
        <taxon>Cyanophyceae</taxon>
        <taxon>Oscillatoriophycideae</taxon>
        <taxon>Chroococcales</taxon>
        <taxon>Microcystaceae</taxon>
        <taxon>Microcystis</taxon>
    </lineage>
</organism>
<dbReference type="Proteomes" id="UP000319313">
    <property type="component" value="Unassembled WGS sequence"/>
</dbReference>
<dbReference type="EMBL" id="SFBL01000157">
    <property type="protein sequence ID" value="TRU23090.1"/>
    <property type="molecule type" value="Genomic_DNA"/>
</dbReference>
<reference evidence="1 2" key="1">
    <citation type="submission" date="2019-01" db="EMBL/GenBank/DDBJ databases">
        <title>Coherence of Microcystis species and biogeography revealed through population genomics.</title>
        <authorList>
            <person name="Perez-Carrascal O.M."/>
            <person name="Terrat Y."/>
            <person name="Giani A."/>
            <person name="Fortin N."/>
            <person name="Tromas N."/>
            <person name="Shapiro B.J."/>
        </authorList>
    </citation>
    <scope>NUCLEOTIDE SEQUENCE [LARGE SCALE GENOMIC DNA]</scope>
    <source>
        <strain evidence="1">Ma_SC_T_19800800_S464</strain>
    </source>
</reference>
<comment type="caution">
    <text evidence="1">The sequence shown here is derived from an EMBL/GenBank/DDBJ whole genome shotgun (WGS) entry which is preliminary data.</text>
</comment>